<evidence type="ECO:0000313" key="2">
    <source>
        <dbReference type="Proteomes" id="UP001234178"/>
    </source>
</evidence>
<sequence length="84" mass="9394">MERGKANRKYSADGADIKWLHVSGKRSDKSSLKLDCEEKKCLLDHYTSASGPQHIKLFDTGSIQTWFGAEAYFGASVERLEAVQ</sequence>
<dbReference type="EMBL" id="JAOYFB010000003">
    <property type="protein sequence ID" value="KAK4011750.1"/>
    <property type="molecule type" value="Genomic_DNA"/>
</dbReference>
<accession>A0ABQ9ZFQ1</accession>
<reference evidence="1 2" key="1">
    <citation type="journal article" date="2023" name="Nucleic Acids Res.">
        <title>The hologenome of Daphnia magna reveals possible DNA methylation and microbiome-mediated evolution of the host genome.</title>
        <authorList>
            <person name="Chaturvedi A."/>
            <person name="Li X."/>
            <person name="Dhandapani V."/>
            <person name="Marshall H."/>
            <person name="Kissane S."/>
            <person name="Cuenca-Cambronero M."/>
            <person name="Asole G."/>
            <person name="Calvet F."/>
            <person name="Ruiz-Romero M."/>
            <person name="Marangio P."/>
            <person name="Guigo R."/>
            <person name="Rago D."/>
            <person name="Mirbahai L."/>
            <person name="Eastwood N."/>
            <person name="Colbourne J.K."/>
            <person name="Zhou J."/>
            <person name="Mallon E."/>
            <person name="Orsini L."/>
        </authorList>
    </citation>
    <scope>NUCLEOTIDE SEQUENCE [LARGE SCALE GENOMIC DNA]</scope>
    <source>
        <strain evidence="1">LRV0_1</strain>
    </source>
</reference>
<protein>
    <submittedName>
        <fullName evidence="1">Uncharacterized protein</fullName>
    </submittedName>
</protein>
<gene>
    <name evidence="1" type="ORF">OUZ56_020864</name>
</gene>
<organism evidence="1 2">
    <name type="scientific">Daphnia magna</name>
    <dbReference type="NCBI Taxonomy" id="35525"/>
    <lineage>
        <taxon>Eukaryota</taxon>
        <taxon>Metazoa</taxon>
        <taxon>Ecdysozoa</taxon>
        <taxon>Arthropoda</taxon>
        <taxon>Crustacea</taxon>
        <taxon>Branchiopoda</taxon>
        <taxon>Diplostraca</taxon>
        <taxon>Cladocera</taxon>
        <taxon>Anomopoda</taxon>
        <taxon>Daphniidae</taxon>
        <taxon>Daphnia</taxon>
    </lineage>
</organism>
<dbReference type="Proteomes" id="UP001234178">
    <property type="component" value="Unassembled WGS sequence"/>
</dbReference>
<comment type="caution">
    <text evidence="1">The sequence shown here is derived from an EMBL/GenBank/DDBJ whole genome shotgun (WGS) entry which is preliminary data.</text>
</comment>
<keyword evidence="2" id="KW-1185">Reference proteome</keyword>
<name>A0ABQ9ZFQ1_9CRUS</name>
<proteinExistence type="predicted"/>
<evidence type="ECO:0000313" key="1">
    <source>
        <dbReference type="EMBL" id="KAK4011750.1"/>
    </source>
</evidence>